<accession>A0A7C4W411</accession>
<dbReference type="FunFam" id="3.40.1490.10:FF:000001">
    <property type="entry name" value="Peptidyl-tRNA hydrolase 2"/>
    <property type="match status" value="1"/>
</dbReference>
<evidence type="ECO:0000256" key="9">
    <source>
        <dbReference type="HAMAP-Rule" id="MF_00628"/>
    </source>
</evidence>
<dbReference type="NCBIfam" id="TIGR00283">
    <property type="entry name" value="arch_pth2"/>
    <property type="match status" value="1"/>
</dbReference>
<evidence type="ECO:0000256" key="4">
    <source>
        <dbReference type="ARBA" id="ARBA00022490"/>
    </source>
</evidence>
<dbReference type="EMBL" id="DTAK01000062">
    <property type="protein sequence ID" value="HGU59936.1"/>
    <property type="molecule type" value="Genomic_DNA"/>
</dbReference>
<protein>
    <recommendedName>
        <fullName evidence="8 9">Peptidyl-tRNA hydrolase</fullName>
        <shortName evidence="9">PTH</shortName>
        <ecNumber evidence="3 9">3.1.1.29</ecNumber>
    </recommendedName>
</protein>
<evidence type="ECO:0000256" key="2">
    <source>
        <dbReference type="ARBA" id="ARBA00004496"/>
    </source>
</evidence>
<evidence type="ECO:0000256" key="7">
    <source>
        <dbReference type="ARBA" id="ARBA00048707"/>
    </source>
</evidence>
<dbReference type="GO" id="GO:0004045">
    <property type="term" value="F:peptidyl-tRNA hydrolase activity"/>
    <property type="evidence" value="ECO:0007669"/>
    <property type="project" value="UniProtKB-UniRule"/>
</dbReference>
<dbReference type="AlphaFoldDB" id="A0A7C4W411"/>
<comment type="similarity">
    <text evidence="6 9">Belongs to the PTH2 family.</text>
</comment>
<evidence type="ECO:0000256" key="5">
    <source>
        <dbReference type="ARBA" id="ARBA00022801"/>
    </source>
</evidence>
<evidence type="ECO:0000313" key="11">
    <source>
        <dbReference type="EMBL" id="HGU59936.1"/>
    </source>
</evidence>
<evidence type="ECO:0000256" key="3">
    <source>
        <dbReference type="ARBA" id="ARBA00013260"/>
    </source>
</evidence>
<name>A0A7C4W411_9EURY</name>
<keyword evidence="5 9" id="KW-0378">Hydrolase</keyword>
<dbReference type="Pfam" id="PF01981">
    <property type="entry name" value="PTH2"/>
    <property type="match status" value="1"/>
</dbReference>
<dbReference type="GO" id="GO:0005829">
    <property type="term" value="C:cytosol"/>
    <property type="evidence" value="ECO:0007669"/>
    <property type="project" value="TreeGrafter"/>
</dbReference>
<evidence type="ECO:0000256" key="1">
    <source>
        <dbReference type="ARBA" id="ARBA00003043"/>
    </source>
</evidence>
<comment type="subcellular location">
    <subcellularLocation>
        <location evidence="2 9">Cytoplasm</location>
    </subcellularLocation>
</comment>
<comment type="caution">
    <text evidence="11">The sequence shown here is derived from an EMBL/GenBank/DDBJ whole genome shotgun (WGS) entry which is preliminary data.</text>
</comment>
<dbReference type="PANTHER" id="PTHR12649:SF11">
    <property type="entry name" value="PEPTIDYL-TRNA HYDROLASE 2, MITOCHONDRIAL"/>
    <property type="match status" value="1"/>
</dbReference>
<dbReference type="SUPFAM" id="SSF102462">
    <property type="entry name" value="Peptidyl-tRNA hydrolase II"/>
    <property type="match status" value="1"/>
</dbReference>
<dbReference type="PANTHER" id="PTHR12649">
    <property type="entry name" value="PEPTIDYL-TRNA HYDROLASE 2"/>
    <property type="match status" value="1"/>
</dbReference>
<dbReference type="HAMAP" id="MF_00628">
    <property type="entry name" value="Pept_tRNA_hydro_arch"/>
    <property type="match status" value="1"/>
</dbReference>
<evidence type="ECO:0000256" key="6">
    <source>
        <dbReference type="ARBA" id="ARBA00038050"/>
    </source>
</evidence>
<dbReference type="GO" id="GO:0006412">
    <property type="term" value="P:translation"/>
    <property type="evidence" value="ECO:0007669"/>
    <property type="project" value="UniProtKB-UniRule"/>
</dbReference>
<dbReference type="InterPro" id="IPR023476">
    <property type="entry name" value="Pep_tRNA_hydro_II_dom_sf"/>
</dbReference>
<evidence type="ECO:0000313" key="12">
    <source>
        <dbReference type="EMBL" id="HHF47757.1"/>
    </source>
</evidence>
<dbReference type="NCBIfam" id="NF003314">
    <property type="entry name" value="PRK04322.1"/>
    <property type="match status" value="1"/>
</dbReference>
<keyword evidence="4 9" id="KW-0963">Cytoplasm</keyword>
<evidence type="ECO:0000256" key="8">
    <source>
        <dbReference type="ARBA" id="ARBA00050038"/>
    </source>
</evidence>
<dbReference type="EC" id="3.1.1.29" evidence="3 9"/>
<dbReference type="EMBL" id="DRUC01000011">
    <property type="protein sequence ID" value="HHF47757.1"/>
    <property type="molecule type" value="Genomic_DNA"/>
</dbReference>
<dbReference type="EMBL" id="DTPI01000037">
    <property type="protein sequence ID" value="HGE67042.1"/>
    <property type="molecule type" value="Genomic_DNA"/>
</dbReference>
<dbReference type="InterPro" id="IPR002833">
    <property type="entry name" value="PTH2"/>
</dbReference>
<dbReference type="CDD" id="cd02430">
    <property type="entry name" value="PTH2"/>
    <property type="match status" value="1"/>
</dbReference>
<comment type="catalytic activity">
    <reaction evidence="7 9">
        <text>an N-acyl-L-alpha-aminoacyl-tRNA + H2O = an N-acyl-L-amino acid + a tRNA + H(+)</text>
        <dbReference type="Rhea" id="RHEA:54448"/>
        <dbReference type="Rhea" id="RHEA-COMP:10123"/>
        <dbReference type="Rhea" id="RHEA-COMP:13883"/>
        <dbReference type="ChEBI" id="CHEBI:15377"/>
        <dbReference type="ChEBI" id="CHEBI:15378"/>
        <dbReference type="ChEBI" id="CHEBI:59874"/>
        <dbReference type="ChEBI" id="CHEBI:78442"/>
        <dbReference type="ChEBI" id="CHEBI:138191"/>
        <dbReference type="EC" id="3.1.1.29"/>
    </reaction>
</comment>
<dbReference type="Gene3D" id="3.40.1490.10">
    <property type="entry name" value="Bit1"/>
    <property type="match status" value="1"/>
</dbReference>
<proteinExistence type="inferred from homology"/>
<evidence type="ECO:0000313" key="10">
    <source>
        <dbReference type="EMBL" id="HGE67042.1"/>
    </source>
</evidence>
<gene>
    <name evidence="9" type="primary">pth</name>
    <name evidence="12" type="ORF">ENL48_00645</name>
    <name evidence="11" type="ORF">ENT89_07370</name>
    <name evidence="10" type="ORF">ENX77_08030</name>
</gene>
<comment type="function">
    <text evidence="1 9">The natural substrate for this enzyme may be peptidyl-tRNAs which drop off the ribosome during protein synthesis.</text>
</comment>
<sequence length="120" mass="13388">MDLEKSEYKQVIVIRDDLNLSRGKLAVQVAHASIMGYELADPEEREKWKMEGQKKIVLKVKNLEELMNVFERAKKEGLPTAYIKDAGLTEVKPGTITAVVIGPAPSKRVDKITGSLPLLK</sequence>
<organism evidence="11">
    <name type="scientific">Geoglobus ahangari</name>
    <dbReference type="NCBI Taxonomy" id="113653"/>
    <lineage>
        <taxon>Archaea</taxon>
        <taxon>Methanobacteriati</taxon>
        <taxon>Methanobacteriota</taxon>
        <taxon>Archaeoglobi</taxon>
        <taxon>Archaeoglobales</taxon>
        <taxon>Archaeoglobaceae</taxon>
        <taxon>Geoglobus</taxon>
    </lineage>
</organism>
<dbReference type="InterPro" id="IPR034759">
    <property type="entry name" value="Pept_tRNA_hydro_arch"/>
</dbReference>
<reference evidence="11" key="1">
    <citation type="journal article" date="2020" name="mSystems">
        <title>Genome- and Community-Level Interaction Insights into Carbon Utilization and Element Cycling Functions of Hydrothermarchaeota in Hydrothermal Sediment.</title>
        <authorList>
            <person name="Zhou Z."/>
            <person name="Liu Y."/>
            <person name="Xu W."/>
            <person name="Pan J."/>
            <person name="Luo Z.H."/>
            <person name="Li M."/>
        </authorList>
    </citation>
    <scope>NUCLEOTIDE SEQUENCE [LARGE SCALE GENOMIC DNA]</scope>
    <source>
        <strain evidence="12">SpSt-10</strain>
        <strain evidence="11">SpSt-62</strain>
        <strain evidence="10">SpSt-97</strain>
    </source>
</reference>